<evidence type="ECO:0000313" key="4">
    <source>
        <dbReference type="EMBL" id="MCS5719163.1"/>
    </source>
</evidence>
<keyword evidence="1 4" id="KW-0413">Isomerase</keyword>
<dbReference type="InterPro" id="IPR050417">
    <property type="entry name" value="Sugar_Epim/Isomerase"/>
</dbReference>
<dbReference type="EMBL" id="JANLCM010000002">
    <property type="protein sequence ID" value="MCS5719163.1"/>
    <property type="molecule type" value="Genomic_DNA"/>
</dbReference>
<protein>
    <submittedName>
        <fullName evidence="4">Sugar phosphate isomerase/epimerase</fullName>
    </submittedName>
</protein>
<dbReference type="GO" id="GO:0016853">
    <property type="term" value="F:isomerase activity"/>
    <property type="evidence" value="ECO:0007669"/>
    <property type="project" value="UniProtKB-KW"/>
</dbReference>
<gene>
    <name evidence="4" type="ORF">N1027_13565</name>
</gene>
<comment type="caution">
    <text evidence="4">The sequence shown here is derived from an EMBL/GenBank/DDBJ whole genome shotgun (WGS) entry which is preliminary data.</text>
</comment>
<dbReference type="Pfam" id="PF01261">
    <property type="entry name" value="AP_endonuc_2"/>
    <property type="match status" value="1"/>
</dbReference>
<name>A0ABT2GSM8_9MICO</name>
<reference evidence="4" key="1">
    <citation type="submission" date="2022-08" db="EMBL/GenBank/DDBJ databases">
        <authorList>
            <person name="Deng Y."/>
            <person name="Han X.-F."/>
            <person name="Zhang Y.-Q."/>
        </authorList>
    </citation>
    <scope>NUCLEOTIDE SEQUENCE</scope>
    <source>
        <strain evidence="4">CPCC 205763</strain>
    </source>
</reference>
<dbReference type="PANTHER" id="PTHR43489:SF7">
    <property type="entry name" value="3-DEHYDRO-D-GULOSIDE 4-EPIMERASE-RELATED"/>
    <property type="match status" value="1"/>
</dbReference>
<dbReference type="Gene3D" id="3.20.20.150">
    <property type="entry name" value="Divalent-metal-dependent TIM barrel enzymes"/>
    <property type="match status" value="1"/>
</dbReference>
<evidence type="ECO:0000259" key="3">
    <source>
        <dbReference type="Pfam" id="PF01261"/>
    </source>
</evidence>
<evidence type="ECO:0000313" key="5">
    <source>
        <dbReference type="Proteomes" id="UP001165584"/>
    </source>
</evidence>
<sequence length="266" mass="29180">MNPITVQEQHLPGDSLEEKFETAKAWGFDGIELRSKGDFHFAGRLPELRRARDNGVFMPTTCVEMSHFIGAFDESLRKDAVQQLRSQLSVMAEIGGLGVMTPGSYGMFSRRLPPFEPPRSPQDDHSILVDALGELATHAASEGVELYLEPLNRYEDYLVNRLSDAAALIEEIGSPGLKIVADTYHMNIEEADLAAAFQGVRQHIGHVQASDSNRLEPGAGHVDWALFGATLQSIEYTGTVAIESRLSGPAATVLPPVPALLRRYLR</sequence>
<dbReference type="PANTHER" id="PTHR43489">
    <property type="entry name" value="ISOMERASE"/>
    <property type="match status" value="1"/>
</dbReference>
<dbReference type="Proteomes" id="UP001165584">
    <property type="component" value="Unassembled WGS sequence"/>
</dbReference>
<dbReference type="InterPro" id="IPR036237">
    <property type="entry name" value="Xyl_isomerase-like_sf"/>
</dbReference>
<keyword evidence="2" id="KW-0119">Carbohydrate metabolism</keyword>
<organism evidence="4 5">
    <name type="scientific">Herbiconiux aconitum</name>
    <dbReference type="NCBI Taxonomy" id="2970913"/>
    <lineage>
        <taxon>Bacteria</taxon>
        <taxon>Bacillati</taxon>
        <taxon>Actinomycetota</taxon>
        <taxon>Actinomycetes</taxon>
        <taxon>Micrococcales</taxon>
        <taxon>Microbacteriaceae</taxon>
        <taxon>Herbiconiux</taxon>
    </lineage>
</organism>
<accession>A0ABT2GSM8</accession>
<dbReference type="InterPro" id="IPR013022">
    <property type="entry name" value="Xyl_isomerase-like_TIM-brl"/>
</dbReference>
<dbReference type="SUPFAM" id="SSF51658">
    <property type="entry name" value="Xylose isomerase-like"/>
    <property type="match status" value="1"/>
</dbReference>
<evidence type="ECO:0000256" key="1">
    <source>
        <dbReference type="ARBA" id="ARBA00023235"/>
    </source>
</evidence>
<evidence type="ECO:0000256" key="2">
    <source>
        <dbReference type="ARBA" id="ARBA00023277"/>
    </source>
</evidence>
<keyword evidence="5" id="KW-1185">Reference proteome</keyword>
<feature type="domain" description="Xylose isomerase-like TIM barrel" evidence="3">
    <location>
        <begin position="20"/>
        <end position="248"/>
    </location>
</feature>
<dbReference type="RefSeq" id="WP_259508667.1">
    <property type="nucleotide sequence ID" value="NZ_JANLCM010000002.1"/>
</dbReference>
<proteinExistence type="predicted"/>